<comment type="cofactor">
    <cofactor evidence="1">
        <name>pyridoxal 5'-phosphate</name>
        <dbReference type="ChEBI" id="CHEBI:597326"/>
    </cofactor>
</comment>
<proteinExistence type="inferred from homology"/>
<gene>
    <name evidence="10" type="ORF">BU14_0519s0015</name>
</gene>
<dbReference type="EC" id="2.6.1.1" evidence="8"/>
<dbReference type="InterPro" id="IPR000796">
    <property type="entry name" value="Asp_trans"/>
</dbReference>
<feature type="domain" description="Aminotransferase class I/classII large" evidence="9">
    <location>
        <begin position="41"/>
        <end position="417"/>
    </location>
</feature>
<dbReference type="SUPFAM" id="SSF53383">
    <property type="entry name" value="PLP-dependent transferases"/>
    <property type="match status" value="1"/>
</dbReference>
<organism evidence="10 11">
    <name type="scientific">Porphyra umbilicalis</name>
    <name type="common">Purple laver</name>
    <name type="synonym">Red alga</name>
    <dbReference type="NCBI Taxonomy" id="2786"/>
    <lineage>
        <taxon>Eukaryota</taxon>
        <taxon>Rhodophyta</taxon>
        <taxon>Bangiophyceae</taxon>
        <taxon>Bangiales</taxon>
        <taxon>Bangiaceae</taxon>
        <taxon>Porphyra</taxon>
    </lineage>
</organism>
<dbReference type="InterPro" id="IPR015421">
    <property type="entry name" value="PyrdxlP-dep_Trfase_major"/>
</dbReference>
<dbReference type="Gene3D" id="3.90.1150.10">
    <property type="entry name" value="Aspartate Aminotransferase, domain 1"/>
    <property type="match status" value="1"/>
</dbReference>
<name>A0A1X6NSV6_PORUM</name>
<evidence type="ECO:0000256" key="1">
    <source>
        <dbReference type="ARBA" id="ARBA00001933"/>
    </source>
</evidence>
<dbReference type="PRINTS" id="PR00799">
    <property type="entry name" value="TRANSAMINASE"/>
</dbReference>
<comment type="catalytic activity">
    <reaction evidence="7 8">
        <text>L-aspartate + 2-oxoglutarate = oxaloacetate + L-glutamate</text>
        <dbReference type="Rhea" id="RHEA:21824"/>
        <dbReference type="ChEBI" id="CHEBI:16452"/>
        <dbReference type="ChEBI" id="CHEBI:16810"/>
        <dbReference type="ChEBI" id="CHEBI:29985"/>
        <dbReference type="ChEBI" id="CHEBI:29991"/>
        <dbReference type="EC" id="2.6.1.1"/>
    </reaction>
</comment>
<dbReference type="InterPro" id="IPR015422">
    <property type="entry name" value="PyrdxlP-dep_Trfase_small"/>
</dbReference>
<evidence type="ECO:0000259" key="9">
    <source>
        <dbReference type="Pfam" id="PF00155"/>
    </source>
</evidence>
<protein>
    <recommendedName>
        <fullName evidence="8">Aspartate aminotransferase</fullName>
        <ecNumber evidence="8">2.6.1.1</ecNumber>
    </recommendedName>
</protein>
<dbReference type="InterPro" id="IPR004839">
    <property type="entry name" value="Aminotransferase_I/II_large"/>
</dbReference>
<dbReference type="Pfam" id="PF00155">
    <property type="entry name" value="Aminotran_1_2"/>
    <property type="match status" value="1"/>
</dbReference>
<dbReference type="GO" id="GO:0006520">
    <property type="term" value="P:amino acid metabolic process"/>
    <property type="evidence" value="ECO:0007669"/>
    <property type="project" value="InterPro"/>
</dbReference>
<dbReference type="GO" id="GO:0005739">
    <property type="term" value="C:mitochondrion"/>
    <property type="evidence" value="ECO:0007669"/>
    <property type="project" value="TreeGrafter"/>
</dbReference>
<dbReference type="FunFam" id="3.40.640.10:FF:000066">
    <property type="entry name" value="Aspartate aminotransferase"/>
    <property type="match status" value="1"/>
</dbReference>
<dbReference type="PANTHER" id="PTHR11879:SF22">
    <property type="entry name" value="ASPARTATE AMINOTRANSFERASE, MITOCHONDRIAL"/>
    <property type="match status" value="1"/>
</dbReference>
<accession>A0A1X6NSV6</accession>
<dbReference type="OrthoDB" id="6752799at2759"/>
<dbReference type="FunFam" id="3.90.1150.10:FF:000001">
    <property type="entry name" value="Aspartate aminotransferase"/>
    <property type="match status" value="1"/>
</dbReference>
<evidence type="ECO:0000256" key="3">
    <source>
        <dbReference type="ARBA" id="ARBA00011738"/>
    </source>
</evidence>
<evidence type="ECO:0000256" key="8">
    <source>
        <dbReference type="RuleBase" id="RU000480"/>
    </source>
</evidence>
<evidence type="ECO:0000256" key="6">
    <source>
        <dbReference type="ARBA" id="ARBA00022898"/>
    </source>
</evidence>
<dbReference type="NCBIfam" id="NF006719">
    <property type="entry name" value="PRK09257.1"/>
    <property type="match status" value="1"/>
</dbReference>
<evidence type="ECO:0000256" key="2">
    <source>
        <dbReference type="ARBA" id="ARBA00007441"/>
    </source>
</evidence>
<dbReference type="PROSITE" id="PS00105">
    <property type="entry name" value="AA_TRANSFER_CLASS_1"/>
    <property type="match status" value="1"/>
</dbReference>
<evidence type="ECO:0000256" key="4">
    <source>
        <dbReference type="ARBA" id="ARBA00022576"/>
    </source>
</evidence>
<evidence type="ECO:0000256" key="7">
    <source>
        <dbReference type="ARBA" id="ARBA00049185"/>
    </source>
</evidence>
<evidence type="ECO:0000313" key="11">
    <source>
        <dbReference type="Proteomes" id="UP000218209"/>
    </source>
</evidence>
<dbReference type="EMBL" id="KV919122">
    <property type="protein sequence ID" value="OSX71600.1"/>
    <property type="molecule type" value="Genomic_DNA"/>
</dbReference>
<dbReference type="GO" id="GO:0030170">
    <property type="term" value="F:pyridoxal phosphate binding"/>
    <property type="evidence" value="ECO:0007669"/>
    <property type="project" value="InterPro"/>
</dbReference>
<dbReference type="Gene3D" id="3.40.640.10">
    <property type="entry name" value="Type I PLP-dependent aspartate aminotransferase-like (Major domain)"/>
    <property type="match status" value="1"/>
</dbReference>
<evidence type="ECO:0000256" key="5">
    <source>
        <dbReference type="ARBA" id="ARBA00022679"/>
    </source>
</evidence>
<comment type="similarity">
    <text evidence="2">Belongs to the class-I pyridoxal-phosphate-dependent aminotransferase family.</text>
</comment>
<dbReference type="InterPro" id="IPR015424">
    <property type="entry name" value="PyrdxlP-dep_Trfase"/>
</dbReference>
<dbReference type="PANTHER" id="PTHR11879">
    <property type="entry name" value="ASPARTATE AMINOTRANSFERASE"/>
    <property type="match status" value="1"/>
</dbReference>
<evidence type="ECO:0000313" key="10">
    <source>
        <dbReference type="EMBL" id="OSX71600.1"/>
    </source>
</evidence>
<keyword evidence="11" id="KW-1185">Reference proteome</keyword>
<reference evidence="10 11" key="1">
    <citation type="submission" date="2017-03" db="EMBL/GenBank/DDBJ databases">
        <title>WGS assembly of Porphyra umbilicalis.</title>
        <authorList>
            <person name="Brawley S.H."/>
            <person name="Blouin N.A."/>
            <person name="Ficko-Blean E."/>
            <person name="Wheeler G.L."/>
            <person name="Lohr M."/>
            <person name="Goodson H.V."/>
            <person name="Jenkins J.W."/>
            <person name="Blaby-Haas C.E."/>
            <person name="Helliwell K.E."/>
            <person name="Chan C."/>
            <person name="Marriage T."/>
            <person name="Bhattacharya D."/>
            <person name="Klein A.S."/>
            <person name="Badis Y."/>
            <person name="Brodie J."/>
            <person name="Cao Y."/>
            <person name="Collen J."/>
            <person name="Dittami S.M."/>
            <person name="Gachon C.M."/>
            <person name="Green B.R."/>
            <person name="Karpowicz S."/>
            <person name="Kim J.W."/>
            <person name="Kudahl U."/>
            <person name="Lin S."/>
            <person name="Michel G."/>
            <person name="Mittag M."/>
            <person name="Olson B.J."/>
            <person name="Pangilinan J."/>
            <person name="Peng Y."/>
            <person name="Qiu H."/>
            <person name="Shu S."/>
            <person name="Singer J.T."/>
            <person name="Smith A.G."/>
            <person name="Sprecher B.N."/>
            <person name="Wagner V."/>
            <person name="Wang W."/>
            <person name="Wang Z.-Y."/>
            <person name="Yan J."/>
            <person name="Yarish C."/>
            <person name="Zoeuner-Riek S."/>
            <person name="Zhuang Y."/>
            <person name="Zou Y."/>
            <person name="Lindquist E.A."/>
            <person name="Grimwood J."/>
            <person name="Barry K."/>
            <person name="Rokhsar D.S."/>
            <person name="Schmutz J."/>
            <person name="Stiller J.W."/>
            <person name="Grossman A.R."/>
            <person name="Prochnik S.E."/>
        </authorList>
    </citation>
    <scope>NUCLEOTIDE SEQUENCE [LARGE SCALE GENOMIC DNA]</scope>
    <source>
        <strain evidence="10">4086291</strain>
    </source>
</reference>
<comment type="miscellaneous">
    <text evidence="8">In eukaryotes there are cytoplasmic, mitochondrial and chloroplastic isozymes.</text>
</comment>
<dbReference type="InterPro" id="IPR004838">
    <property type="entry name" value="NHTrfase_class1_PyrdxlP-BS"/>
</dbReference>
<keyword evidence="5 8" id="KW-0808">Transferase</keyword>
<dbReference type="AlphaFoldDB" id="A0A1X6NSV6"/>
<dbReference type="CDD" id="cd00609">
    <property type="entry name" value="AAT_like"/>
    <property type="match status" value="1"/>
</dbReference>
<keyword evidence="6" id="KW-0663">Pyridoxal phosphate</keyword>
<keyword evidence="4 8" id="KW-0032">Aminotransferase</keyword>
<comment type="subunit">
    <text evidence="3 8">Homodimer.</text>
</comment>
<dbReference type="GO" id="GO:0004069">
    <property type="term" value="F:L-aspartate:2-oxoglutarate aminotransferase activity"/>
    <property type="evidence" value="ECO:0007669"/>
    <property type="project" value="UniProtKB-EC"/>
</dbReference>
<dbReference type="Proteomes" id="UP000218209">
    <property type="component" value="Unassembled WGS sequence"/>
</dbReference>
<sequence>MAATMTAPAKAATSVFAGVPEAPPDPILGLNSAFLADETPGKISLGVGAFRTDEGKPYVLPVVKRVEQQLAADPATNHEYLPIDGLPAFQKLSAELILGKDCTAMNEGRVVTSQALSGTGALRVGITFLARFLRTSGSPPAVYIPTPTWSNHRNIVPDAGLGDARTYRYLDATSGGVDITSMLADLSDAPKGSVIVLHGCAHNPTGADPSPAQWKEILTVVRERGLLPFFDNAYQGFASGDLDADAASVRLFADAGIDMVLSQSFAKNMGLYGQRIGALSVVLAAGTPDVAVAAKAVRSQLKAVVRPMYSSPPAHGARIAVGVLGDSANYAEWKKELAGMAGRIGDMRTALKAALDANGTPGDWSRIVNQIGMFSYTGLSAQQVAYLRTKHHIYMTSNGRISMAGLTTSTVQQVADAMKDAVENVVKQDAPVSGVQSRL</sequence>